<evidence type="ECO:0000256" key="1">
    <source>
        <dbReference type="SAM" id="MobiDB-lite"/>
    </source>
</evidence>
<evidence type="ECO:0000259" key="2">
    <source>
        <dbReference type="Pfam" id="PF22069"/>
    </source>
</evidence>
<evidence type="ECO:0000313" key="5">
    <source>
        <dbReference type="Proteomes" id="UP001221898"/>
    </source>
</evidence>
<comment type="caution">
    <text evidence="4">The sequence shown here is derived from an EMBL/GenBank/DDBJ whole genome shotgun (WGS) entry which is preliminary data.</text>
</comment>
<protein>
    <recommendedName>
        <fullName evidence="6">Androglobin</fullName>
    </recommendedName>
</protein>
<gene>
    <name evidence="4" type="ORF">AAFF_G00217750</name>
</gene>
<feature type="compositionally biased region" description="Basic and acidic residues" evidence="1">
    <location>
        <begin position="376"/>
        <end position="386"/>
    </location>
</feature>
<feature type="domain" description="Androglobin" evidence="3">
    <location>
        <begin position="158"/>
        <end position="231"/>
    </location>
</feature>
<dbReference type="InterPro" id="IPR053033">
    <property type="entry name" value="Androglobin-like"/>
</dbReference>
<sequence>MWAVVESNAEKHAVSLLRYIFSNSERSAKLYPCHGDESTRVPFADYSVTFPEQTSNSWFLVFREVFLVPSDMLVVPKVYSPVPACLLHVINNDTGKEVPMIFQRVEPHVYKQNQGGYTFVAEARSRDAPVPGGRWRIRLIGSRDGLPVLSREAPLSNFSVKEFRDYYIPNDKDLICRFSVRVTADHVSTIQIQTSKPDVYIRLAVLDRESEVASSTGKGCAVIPVFRFSSSSDMPPDRVREAGPERLRRQSGRGQIDRRPQGGGAEGSTSQQPAEILSHKYVIQARVLHKSWALDDSQKAFALALKDAGQERHKRYADPSAAATFPRSFRSHAPAAGFALPSEMSVEKQEDPVRPVSVDTQSTDSQKSATPKSNRKAKEREKEKSAAKLGSRPETQSLDASKPQWTLRVVCDQSDADWAEVRKDTERADEIRAMQRAWEAAEPGRAIKATQARLQFINKHLRGASSDEPVDGEEPEVTVAAEEGVDTAAQPPGPDVPSSPVAQTDQPRPAIHIPMDFTPFIRKCKAEPSLKDDSMAEEQRREKAEKIQGFRLIRDTILEHRKQELLSRTELKKQQLELYEGLQVALDQRRRSILQAREVYWQRLLEAELRKEEAESVREAARQAELEKNTPQSQVTNRKQPKSAGKKK</sequence>
<dbReference type="Pfam" id="PF22070">
    <property type="entry name" value="Androglobin_V"/>
    <property type="match status" value="2"/>
</dbReference>
<evidence type="ECO:0000259" key="3">
    <source>
        <dbReference type="Pfam" id="PF22070"/>
    </source>
</evidence>
<name>A0AAD7SXM8_9TELE</name>
<feature type="region of interest" description="Disordered" evidence="1">
    <location>
        <begin position="616"/>
        <end position="648"/>
    </location>
</feature>
<dbReference type="PANTHER" id="PTHR46298">
    <property type="entry name" value="ANDROGLOBIN"/>
    <property type="match status" value="1"/>
</dbReference>
<dbReference type="AlphaFoldDB" id="A0AAD7SXM8"/>
<feature type="compositionally biased region" description="Basic and acidic residues" evidence="1">
    <location>
        <begin position="235"/>
        <end position="248"/>
    </location>
</feature>
<feature type="region of interest" description="Disordered" evidence="1">
    <location>
        <begin position="486"/>
        <end position="507"/>
    </location>
</feature>
<organism evidence="4 5">
    <name type="scientific">Aldrovandia affinis</name>
    <dbReference type="NCBI Taxonomy" id="143900"/>
    <lineage>
        <taxon>Eukaryota</taxon>
        <taxon>Metazoa</taxon>
        <taxon>Chordata</taxon>
        <taxon>Craniata</taxon>
        <taxon>Vertebrata</taxon>
        <taxon>Euteleostomi</taxon>
        <taxon>Actinopterygii</taxon>
        <taxon>Neopterygii</taxon>
        <taxon>Teleostei</taxon>
        <taxon>Notacanthiformes</taxon>
        <taxon>Halosauridae</taxon>
        <taxon>Aldrovandia</taxon>
    </lineage>
</organism>
<keyword evidence="5" id="KW-1185">Reference proteome</keyword>
<dbReference type="InterPro" id="IPR054094">
    <property type="entry name" value="Androglobin_IV"/>
</dbReference>
<feature type="domain" description="Androglobin" evidence="2">
    <location>
        <begin position="43"/>
        <end position="149"/>
    </location>
</feature>
<reference evidence="4" key="1">
    <citation type="journal article" date="2023" name="Science">
        <title>Genome structures resolve the early diversification of teleost fishes.</title>
        <authorList>
            <person name="Parey E."/>
            <person name="Louis A."/>
            <person name="Montfort J."/>
            <person name="Bouchez O."/>
            <person name="Roques C."/>
            <person name="Iampietro C."/>
            <person name="Lluch J."/>
            <person name="Castinel A."/>
            <person name="Donnadieu C."/>
            <person name="Desvignes T."/>
            <person name="Floi Bucao C."/>
            <person name="Jouanno E."/>
            <person name="Wen M."/>
            <person name="Mejri S."/>
            <person name="Dirks R."/>
            <person name="Jansen H."/>
            <person name="Henkel C."/>
            <person name="Chen W.J."/>
            <person name="Zahm M."/>
            <person name="Cabau C."/>
            <person name="Klopp C."/>
            <person name="Thompson A.W."/>
            <person name="Robinson-Rechavi M."/>
            <person name="Braasch I."/>
            <person name="Lecointre G."/>
            <person name="Bobe J."/>
            <person name="Postlethwait J.H."/>
            <person name="Berthelot C."/>
            <person name="Roest Crollius H."/>
            <person name="Guiguen Y."/>
        </authorList>
    </citation>
    <scope>NUCLEOTIDE SEQUENCE</scope>
    <source>
        <strain evidence="4">NC1722</strain>
    </source>
</reference>
<feature type="compositionally biased region" description="Basic residues" evidence="1">
    <location>
        <begin position="639"/>
        <end position="648"/>
    </location>
</feature>
<dbReference type="Pfam" id="PF22069">
    <property type="entry name" value="Androglobin_IV"/>
    <property type="match status" value="1"/>
</dbReference>
<accession>A0AAD7SXM8</accession>
<dbReference type="Proteomes" id="UP001221898">
    <property type="component" value="Unassembled WGS sequence"/>
</dbReference>
<feature type="region of interest" description="Disordered" evidence="1">
    <location>
        <begin position="232"/>
        <end position="273"/>
    </location>
</feature>
<evidence type="ECO:0000313" key="4">
    <source>
        <dbReference type="EMBL" id="KAJ8409716.1"/>
    </source>
</evidence>
<proteinExistence type="predicted"/>
<feature type="domain" description="Androglobin" evidence="3">
    <location>
        <begin position="276"/>
        <end position="421"/>
    </location>
</feature>
<feature type="compositionally biased region" description="Polar residues" evidence="1">
    <location>
        <begin position="629"/>
        <end position="638"/>
    </location>
</feature>
<dbReference type="CDD" id="cd22307">
    <property type="entry name" value="Adgb_C_mid-like"/>
    <property type="match status" value="1"/>
</dbReference>
<evidence type="ECO:0008006" key="6">
    <source>
        <dbReference type="Google" id="ProtNLM"/>
    </source>
</evidence>
<feature type="region of interest" description="Disordered" evidence="1">
    <location>
        <begin position="344"/>
        <end position="400"/>
    </location>
</feature>
<dbReference type="PANTHER" id="PTHR46298:SF1">
    <property type="entry name" value="ANDROGLOBIN"/>
    <property type="match status" value="1"/>
</dbReference>
<feature type="compositionally biased region" description="Basic and acidic residues" evidence="1">
    <location>
        <begin position="616"/>
        <end position="628"/>
    </location>
</feature>
<dbReference type="InterPro" id="IPR054095">
    <property type="entry name" value="Androglobin_V"/>
</dbReference>
<feature type="compositionally biased region" description="Polar residues" evidence="1">
    <location>
        <begin position="358"/>
        <end position="371"/>
    </location>
</feature>
<dbReference type="EMBL" id="JAINUG010000029">
    <property type="protein sequence ID" value="KAJ8409716.1"/>
    <property type="molecule type" value="Genomic_DNA"/>
</dbReference>